<name>Q7RP60_PLAYO</name>
<sequence>MCCFFQYVYILNVHLKRGTYLNYVIYIFSHIDLIKNEEKNKCHIFEIYI</sequence>
<evidence type="ECO:0000313" key="2">
    <source>
        <dbReference type="Proteomes" id="UP000008553"/>
    </source>
</evidence>
<dbReference type="InParanoid" id="Q7RP60"/>
<dbReference type="AlphaFoldDB" id="Q7RP60"/>
<dbReference type="Proteomes" id="UP000008553">
    <property type="component" value="Unassembled WGS sequence"/>
</dbReference>
<keyword evidence="2" id="KW-1185">Reference proteome</keyword>
<dbReference type="EMBL" id="AABL01000431">
    <property type="protein sequence ID" value="EAA20949.1"/>
    <property type="molecule type" value="Genomic_DNA"/>
</dbReference>
<evidence type="ECO:0000313" key="1">
    <source>
        <dbReference type="EMBL" id="EAA20949.1"/>
    </source>
</evidence>
<feature type="non-terminal residue" evidence="1">
    <location>
        <position position="49"/>
    </location>
</feature>
<gene>
    <name evidence="1" type="ORF">PY01600</name>
</gene>
<organism evidence="1 2">
    <name type="scientific">Plasmodium yoelii yoelii</name>
    <dbReference type="NCBI Taxonomy" id="73239"/>
    <lineage>
        <taxon>Eukaryota</taxon>
        <taxon>Sar</taxon>
        <taxon>Alveolata</taxon>
        <taxon>Apicomplexa</taxon>
        <taxon>Aconoidasida</taxon>
        <taxon>Haemosporida</taxon>
        <taxon>Plasmodiidae</taxon>
        <taxon>Plasmodium</taxon>
        <taxon>Plasmodium (Vinckeia)</taxon>
    </lineage>
</organism>
<reference evidence="1 2" key="1">
    <citation type="journal article" date="2002" name="Nature">
        <title>Genome sequence and comparative analysis of the model rodent malaria parasite Plasmodium yoelii yoelii.</title>
        <authorList>
            <person name="Carlton J.M."/>
            <person name="Angiuoli S.V."/>
            <person name="Suh B.B."/>
            <person name="Kooij T.W."/>
            <person name="Pertea M."/>
            <person name="Silva J.C."/>
            <person name="Ermolaeva M.D."/>
            <person name="Allen J.E."/>
            <person name="Selengut J.D."/>
            <person name="Koo H.L."/>
            <person name="Peterson J.D."/>
            <person name="Pop M."/>
            <person name="Kosack D.S."/>
            <person name="Shumway M.F."/>
            <person name="Bidwell S.L."/>
            <person name="Shallom S.J."/>
            <person name="van Aken S.E."/>
            <person name="Riedmuller S.B."/>
            <person name="Feldblyum T.V."/>
            <person name="Cho J.K."/>
            <person name="Quackenbush J."/>
            <person name="Sedegah M."/>
            <person name="Shoaibi A."/>
            <person name="Cummings L.M."/>
            <person name="Florens L."/>
            <person name="Yates J.R."/>
            <person name="Raine J.D."/>
            <person name="Sinden R.E."/>
            <person name="Harris M.A."/>
            <person name="Cunningham D.A."/>
            <person name="Preiser P.R."/>
            <person name="Bergman L.W."/>
            <person name="Vaidya A.B."/>
            <person name="van Lin L.H."/>
            <person name="Janse C.J."/>
            <person name="Waters A.P."/>
            <person name="Smith H.O."/>
            <person name="White O.R."/>
            <person name="Salzberg S.L."/>
            <person name="Venter J.C."/>
            <person name="Fraser C.M."/>
            <person name="Hoffman S.L."/>
            <person name="Gardner M.J."/>
            <person name="Carucci D.J."/>
        </authorList>
    </citation>
    <scope>NUCLEOTIDE SEQUENCE [LARGE SCALE GENOMIC DNA]</scope>
    <source>
        <strain evidence="1 2">17XNL</strain>
    </source>
</reference>
<proteinExistence type="predicted"/>
<protein>
    <submittedName>
        <fullName evidence="1">Uncharacterized protein</fullName>
    </submittedName>
</protein>
<comment type="caution">
    <text evidence="1">The sequence shown here is derived from an EMBL/GenBank/DDBJ whole genome shotgun (WGS) entry which is preliminary data.</text>
</comment>
<accession>Q7RP60</accession>
<dbReference type="PaxDb" id="73239-Q7RP60"/>